<dbReference type="Gene3D" id="3.40.50.880">
    <property type="match status" value="1"/>
</dbReference>
<protein>
    <submittedName>
        <fullName evidence="5">AraC family transcriptional regulator</fullName>
    </submittedName>
</protein>
<dbReference type="AlphaFoldDB" id="A0A160FRJ9"/>
<dbReference type="Proteomes" id="UP000076852">
    <property type="component" value="Chromosome 2"/>
</dbReference>
<evidence type="ECO:0000256" key="3">
    <source>
        <dbReference type="ARBA" id="ARBA00023163"/>
    </source>
</evidence>
<evidence type="ECO:0000256" key="2">
    <source>
        <dbReference type="ARBA" id="ARBA00023125"/>
    </source>
</evidence>
<keyword evidence="3" id="KW-0804">Transcription</keyword>
<dbReference type="OrthoDB" id="6831751at2"/>
<feature type="domain" description="HTH araC/xylS-type" evidence="4">
    <location>
        <begin position="228"/>
        <end position="326"/>
    </location>
</feature>
<name>A0A160FRJ9_9BURK</name>
<evidence type="ECO:0000313" key="5">
    <source>
        <dbReference type="EMBL" id="ANB75629.1"/>
    </source>
</evidence>
<dbReference type="PANTHER" id="PTHR43280:SF2">
    <property type="entry name" value="HTH-TYPE TRANSCRIPTIONAL REGULATOR EXSA"/>
    <property type="match status" value="1"/>
</dbReference>
<dbReference type="InterPro" id="IPR009057">
    <property type="entry name" value="Homeodomain-like_sf"/>
</dbReference>
<gene>
    <name evidence="5" type="ORF">AYM40_25130</name>
</gene>
<dbReference type="GO" id="GO:0003700">
    <property type="term" value="F:DNA-binding transcription factor activity"/>
    <property type="evidence" value="ECO:0007669"/>
    <property type="project" value="InterPro"/>
</dbReference>
<dbReference type="Pfam" id="PF12833">
    <property type="entry name" value="HTH_18"/>
    <property type="match status" value="1"/>
</dbReference>
<keyword evidence="2" id="KW-0238">DNA-binding</keyword>
<dbReference type="InterPro" id="IPR018062">
    <property type="entry name" value="HTH_AraC-typ_CS"/>
</dbReference>
<accession>A0A160FRJ9</accession>
<dbReference type="Gene3D" id="1.10.10.60">
    <property type="entry name" value="Homeodomain-like"/>
    <property type="match status" value="2"/>
</dbReference>
<keyword evidence="1" id="KW-0805">Transcription regulation</keyword>
<organism evidence="5 6">
    <name type="scientific">Paraburkholderia phytofirmans OLGA172</name>
    <dbReference type="NCBI Taxonomy" id="1417228"/>
    <lineage>
        <taxon>Bacteria</taxon>
        <taxon>Pseudomonadati</taxon>
        <taxon>Pseudomonadota</taxon>
        <taxon>Betaproteobacteria</taxon>
        <taxon>Burkholderiales</taxon>
        <taxon>Burkholderiaceae</taxon>
        <taxon>Paraburkholderia</taxon>
    </lineage>
</organism>
<dbReference type="SUPFAM" id="SSF46689">
    <property type="entry name" value="Homeodomain-like"/>
    <property type="match status" value="2"/>
</dbReference>
<dbReference type="KEGG" id="buz:AYM40_25130"/>
<evidence type="ECO:0000256" key="1">
    <source>
        <dbReference type="ARBA" id="ARBA00023015"/>
    </source>
</evidence>
<dbReference type="PANTHER" id="PTHR43280">
    <property type="entry name" value="ARAC-FAMILY TRANSCRIPTIONAL REGULATOR"/>
    <property type="match status" value="1"/>
</dbReference>
<sequence length="338" mass="36692">MNCRFDEETGCELQSHVRPGVTARRCIGVALYDGFALPKVARIIEIFHSANALTDYAAQGGAPYDVRLLSAPGGRIASSSSLFVGSERIEALNGAGYFYALFIAGGSGVKNALRDQRLITWLRYTYASTDLIFPIDEGRLLLEAAAGRALPYGFHDGIRAGDIVVGAANACASPDLINPMQIALAIVQQDLGAEIATRIADWVAPAVQTHLNAIERTNAGACVSEKIRASARWLEENSDHPIAIDDAAQAAAMSERNFLRRFKIEMGITPSEYLLHIRLHKSCDLLAETNLPVDEVARRCGIGCGARLSKLFRQHLATTPSQYRASKRPSERLALRNA</sequence>
<dbReference type="InterPro" id="IPR018060">
    <property type="entry name" value="HTH_AraC"/>
</dbReference>
<proteinExistence type="predicted"/>
<keyword evidence="6" id="KW-1185">Reference proteome</keyword>
<dbReference type="PROSITE" id="PS01124">
    <property type="entry name" value="HTH_ARAC_FAMILY_2"/>
    <property type="match status" value="1"/>
</dbReference>
<dbReference type="PROSITE" id="PS00041">
    <property type="entry name" value="HTH_ARAC_FAMILY_1"/>
    <property type="match status" value="1"/>
</dbReference>
<dbReference type="SMART" id="SM00342">
    <property type="entry name" value="HTH_ARAC"/>
    <property type="match status" value="1"/>
</dbReference>
<evidence type="ECO:0000259" key="4">
    <source>
        <dbReference type="PROSITE" id="PS01124"/>
    </source>
</evidence>
<evidence type="ECO:0000313" key="6">
    <source>
        <dbReference type="Proteomes" id="UP000076852"/>
    </source>
</evidence>
<dbReference type="GO" id="GO:0043565">
    <property type="term" value="F:sequence-specific DNA binding"/>
    <property type="evidence" value="ECO:0007669"/>
    <property type="project" value="InterPro"/>
</dbReference>
<dbReference type="EMBL" id="CP014579">
    <property type="protein sequence ID" value="ANB75629.1"/>
    <property type="molecule type" value="Genomic_DNA"/>
</dbReference>
<reference evidence="5 6" key="1">
    <citation type="journal article" date="2016" name="Gene">
        <title>PacBio SMRT assembly of a complex multi-replicon genome reveals chlorocatechol degradative operon in a region of genome plasticity.</title>
        <authorList>
            <person name="Ricker N."/>
            <person name="Shen S.Y."/>
            <person name="Goordial J."/>
            <person name="Jin S."/>
            <person name="Fulthorpe R.R."/>
        </authorList>
    </citation>
    <scope>NUCLEOTIDE SEQUENCE [LARGE SCALE GENOMIC DNA]</scope>
    <source>
        <strain evidence="5 6">OLGA172</strain>
    </source>
</reference>
<dbReference type="InterPro" id="IPR029062">
    <property type="entry name" value="Class_I_gatase-like"/>
</dbReference>
<dbReference type="STRING" id="1804984.AYM40_25130"/>
<dbReference type="SUPFAM" id="SSF52317">
    <property type="entry name" value="Class I glutamine amidotransferase-like"/>
    <property type="match status" value="1"/>
</dbReference>